<dbReference type="AlphaFoldDB" id="A0A4Q0T7J5"/>
<organism evidence="2 3">
    <name type="scientific">Granulicella sibirica</name>
    <dbReference type="NCBI Taxonomy" id="2479048"/>
    <lineage>
        <taxon>Bacteria</taxon>
        <taxon>Pseudomonadati</taxon>
        <taxon>Acidobacteriota</taxon>
        <taxon>Terriglobia</taxon>
        <taxon>Terriglobales</taxon>
        <taxon>Acidobacteriaceae</taxon>
        <taxon>Granulicella</taxon>
    </lineage>
</organism>
<gene>
    <name evidence="2" type="ORF">GRAN_1388</name>
</gene>
<evidence type="ECO:0000313" key="2">
    <source>
        <dbReference type="EMBL" id="RXH58078.1"/>
    </source>
</evidence>
<evidence type="ECO:0000313" key="3">
    <source>
        <dbReference type="Proteomes" id="UP000289437"/>
    </source>
</evidence>
<name>A0A4Q0T7J5_9BACT</name>
<evidence type="ECO:0000256" key="1">
    <source>
        <dbReference type="SAM" id="MobiDB-lite"/>
    </source>
</evidence>
<sequence length="213" mass="22815">MIDREARMRKRLAMVALGLLALPGLAKSKKIVLPAYVLKAHTVAVLIDPDAGIAYDDPRANQVAQKDVETALLKWGRFEPVISTQDADLIIVVRRGTGKLVDQTIADPRQNNRPGMIDPTSGGLAVGGQRGRPLDASDSGQPSASPTGVHPQTEVGATDDSFVVYEGKVEGPLEHPAAWRYTGRDGLRPHGVPAVDEFRKMVAEAEKAASKNP</sequence>
<reference evidence="2 3" key="1">
    <citation type="submission" date="2018-11" db="EMBL/GenBank/DDBJ databases">
        <authorList>
            <person name="Mardanov A.V."/>
            <person name="Ravin N.V."/>
            <person name="Dedysh S.N."/>
        </authorList>
    </citation>
    <scope>NUCLEOTIDE SEQUENCE [LARGE SCALE GENOMIC DNA]</scope>
    <source>
        <strain evidence="2 3">AF10</strain>
    </source>
</reference>
<dbReference type="EMBL" id="RDSM01000001">
    <property type="protein sequence ID" value="RXH58078.1"/>
    <property type="molecule type" value="Genomic_DNA"/>
</dbReference>
<accession>A0A4Q0T7J5</accession>
<feature type="region of interest" description="Disordered" evidence="1">
    <location>
        <begin position="105"/>
        <end position="155"/>
    </location>
</feature>
<keyword evidence="3" id="KW-1185">Reference proteome</keyword>
<proteinExistence type="predicted"/>
<dbReference type="Proteomes" id="UP000289437">
    <property type="component" value="Unassembled WGS sequence"/>
</dbReference>
<comment type="caution">
    <text evidence="2">The sequence shown here is derived from an EMBL/GenBank/DDBJ whole genome shotgun (WGS) entry which is preliminary data.</text>
</comment>
<reference evidence="3" key="2">
    <citation type="submission" date="2019-02" db="EMBL/GenBank/DDBJ databases">
        <title>Granulicella sibirica sp. nov., a psychrotolerant acidobacterium isolated from an organic soil layer in forested tundra, West Siberia.</title>
        <authorList>
            <person name="Oshkin I.Y."/>
            <person name="Kulichevskaya I.S."/>
            <person name="Rijpstra W.I.C."/>
            <person name="Sinninghe Damste J.S."/>
            <person name="Rakitin A.L."/>
            <person name="Ravin N.V."/>
            <person name="Dedysh S.N."/>
        </authorList>
    </citation>
    <scope>NUCLEOTIDE SEQUENCE [LARGE SCALE GENOMIC DNA]</scope>
    <source>
        <strain evidence="3">AF10</strain>
    </source>
</reference>
<protein>
    <submittedName>
        <fullName evidence="2">Uncharacterized protein</fullName>
    </submittedName>
</protein>